<protein>
    <submittedName>
        <fullName evidence="3">Uncharacterized protein</fullName>
    </submittedName>
</protein>
<keyword evidence="4" id="KW-1185">Reference proteome</keyword>
<dbReference type="RefSeq" id="WP_205892655.1">
    <property type="nucleotide sequence ID" value="NZ_JADEVO010000013.1"/>
</dbReference>
<feature type="coiled-coil region" evidence="1">
    <location>
        <begin position="64"/>
        <end position="105"/>
    </location>
</feature>
<accession>A0ABS3AFX8</accession>
<evidence type="ECO:0000256" key="2">
    <source>
        <dbReference type="SAM" id="Phobius"/>
    </source>
</evidence>
<evidence type="ECO:0000256" key="1">
    <source>
        <dbReference type="SAM" id="Coils"/>
    </source>
</evidence>
<feature type="transmembrane region" description="Helical" evidence="2">
    <location>
        <begin position="40"/>
        <end position="60"/>
    </location>
</feature>
<dbReference type="Proteomes" id="UP000772591">
    <property type="component" value="Unassembled WGS sequence"/>
</dbReference>
<keyword evidence="2" id="KW-1133">Transmembrane helix</keyword>
<sequence length="169" mass="18949">MKHGWLYFNTISLVSSILTITAYFVPDGASGVLALLSRDVPLWVLFLVLAAVSIILSLVFRLNRKDEKALNQRLVDENERLKLELERQAADCQNAKELLVKYQGQEDLAERLDDYTRLENQILSHLKGGLSKSGEQLAELTGRDLNDVMLALHALGERVVGGIGSYRLR</sequence>
<organism evidence="3 4">
    <name type="scientific">Pseudomonas gregormendelii</name>
    <dbReference type="NCBI Taxonomy" id="1628277"/>
    <lineage>
        <taxon>Bacteria</taxon>
        <taxon>Pseudomonadati</taxon>
        <taxon>Pseudomonadota</taxon>
        <taxon>Gammaproteobacteria</taxon>
        <taxon>Pseudomonadales</taxon>
        <taxon>Pseudomonadaceae</taxon>
        <taxon>Pseudomonas</taxon>
    </lineage>
</organism>
<reference evidence="3 4" key="1">
    <citation type="journal article" date="2021" name="Int. J. Syst. Evol. Microbiol.">
        <title>Pseudomonas piscium sp. nov., Pseudomonas pisciculturae sp. nov., Pseudomonas mucoides sp. nov. and Pseudomonas neuropathica sp. nov. isolated from rainbow trout.</title>
        <authorList>
            <person name="Duman M."/>
            <person name="Mulet M."/>
            <person name="Altun S."/>
            <person name="Saticioglu I.B."/>
            <person name="Gomila M."/>
            <person name="Lalucat J."/>
            <person name="Garcia-Valdes E."/>
        </authorList>
    </citation>
    <scope>NUCLEOTIDE SEQUENCE [LARGE SCALE GENOMIC DNA]</scope>
    <source>
        <strain evidence="3 4">LMG 28632</strain>
    </source>
</reference>
<feature type="transmembrane region" description="Helical" evidence="2">
    <location>
        <begin position="7"/>
        <end position="25"/>
    </location>
</feature>
<proteinExistence type="predicted"/>
<keyword evidence="1" id="KW-0175">Coiled coil</keyword>
<evidence type="ECO:0000313" key="4">
    <source>
        <dbReference type="Proteomes" id="UP000772591"/>
    </source>
</evidence>
<dbReference type="EMBL" id="JADEVO010000013">
    <property type="protein sequence ID" value="MBN3965872.1"/>
    <property type="molecule type" value="Genomic_DNA"/>
</dbReference>
<comment type="caution">
    <text evidence="3">The sequence shown here is derived from an EMBL/GenBank/DDBJ whole genome shotgun (WGS) entry which is preliminary data.</text>
</comment>
<evidence type="ECO:0000313" key="3">
    <source>
        <dbReference type="EMBL" id="MBN3965872.1"/>
    </source>
</evidence>
<name>A0ABS3AFX8_9PSED</name>
<keyword evidence="2" id="KW-0812">Transmembrane</keyword>
<keyword evidence="2" id="KW-0472">Membrane</keyword>
<gene>
    <name evidence="3" type="ORF">IMW75_11360</name>
</gene>